<reference evidence="2" key="1">
    <citation type="submission" date="2021-03" db="EMBL/GenBank/DDBJ databases">
        <title>Draft genome sequence of rust myrtle Austropuccinia psidii MF-1, a brazilian biotype.</title>
        <authorList>
            <person name="Quecine M.C."/>
            <person name="Pachon D.M.R."/>
            <person name="Bonatelli M.L."/>
            <person name="Correr F.H."/>
            <person name="Franceschini L.M."/>
            <person name="Leite T.F."/>
            <person name="Margarido G.R.A."/>
            <person name="Almeida C.A."/>
            <person name="Ferrarezi J.A."/>
            <person name="Labate C.A."/>
        </authorList>
    </citation>
    <scope>NUCLEOTIDE SEQUENCE</scope>
    <source>
        <strain evidence="2">MF-1</strain>
    </source>
</reference>
<feature type="compositionally biased region" description="Polar residues" evidence="1">
    <location>
        <begin position="58"/>
        <end position="79"/>
    </location>
</feature>
<dbReference type="Proteomes" id="UP000765509">
    <property type="component" value="Unassembled WGS sequence"/>
</dbReference>
<proteinExistence type="predicted"/>
<name>A0A9Q3FFE0_9BASI</name>
<dbReference type="EMBL" id="AVOT02041964">
    <property type="protein sequence ID" value="MBW0537352.1"/>
    <property type="molecule type" value="Genomic_DNA"/>
</dbReference>
<feature type="region of interest" description="Disordered" evidence="1">
    <location>
        <begin position="18"/>
        <end position="79"/>
    </location>
</feature>
<evidence type="ECO:0000313" key="3">
    <source>
        <dbReference type="Proteomes" id="UP000765509"/>
    </source>
</evidence>
<gene>
    <name evidence="2" type="ORF">O181_077067</name>
</gene>
<comment type="caution">
    <text evidence="2">The sequence shown here is derived from an EMBL/GenBank/DDBJ whole genome shotgun (WGS) entry which is preliminary data.</text>
</comment>
<protein>
    <submittedName>
        <fullName evidence="2">Uncharacterized protein</fullName>
    </submittedName>
</protein>
<accession>A0A9Q3FFE0</accession>
<organism evidence="2 3">
    <name type="scientific">Austropuccinia psidii MF-1</name>
    <dbReference type="NCBI Taxonomy" id="1389203"/>
    <lineage>
        <taxon>Eukaryota</taxon>
        <taxon>Fungi</taxon>
        <taxon>Dikarya</taxon>
        <taxon>Basidiomycota</taxon>
        <taxon>Pucciniomycotina</taxon>
        <taxon>Pucciniomycetes</taxon>
        <taxon>Pucciniales</taxon>
        <taxon>Sphaerophragmiaceae</taxon>
        <taxon>Austropuccinia</taxon>
    </lineage>
</organism>
<keyword evidence="3" id="KW-1185">Reference proteome</keyword>
<evidence type="ECO:0000256" key="1">
    <source>
        <dbReference type="SAM" id="MobiDB-lite"/>
    </source>
</evidence>
<sequence>MEGIAYQNEIDELLKTKISSEEEEEVQKQLIALQKSQEKDEDAQPLPSLPNAPKSELPQKNSPTKDSQTSSNIQEAIPA</sequence>
<evidence type="ECO:0000313" key="2">
    <source>
        <dbReference type="EMBL" id="MBW0537352.1"/>
    </source>
</evidence>
<dbReference type="AlphaFoldDB" id="A0A9Q3FFE0"/>
<dbReference type="OrthoDB" id="441172at2759"/>